<evidence type="ECO:0000256" key="5">
    <source>
        <dbReference type="ARBA" id="ARBA00025751"/>
    </source>
</evidence>
<accession>A0AAW1TED2</accession>
<dbReference type="InterPro" id="IPR008193">
    <property type="entry name" value="RNA_pol_Rpb11_13-16kDa_CS"/>
</dbReference>
<organism evidence="7 8">
    <name type="scientific">Apatococcus fuscideae</name>
    <dbReference type="NCBI Taxonomy" id="2026836"/>
    <lineage>
        <taxon>Eukaryota</taxon>
        <taxon>Viridiplantae</taxon>
        <taxon>Chlorophyta</taxon>
        <taxon>core chlorophytes</taxon>
        <taxon>Trebouxiophyceae</taxon>
        <taxon>Chlorellales</taxon>
        <taxon>Chlorellaceae</taxon>
        <taxon>Apatococcus</taxon>
    </lineage>
</organism>
<comment type="caution">
    <text evidence="7">The sequence shown here is derived from an EMBL/GenBank/DDBJ whole genome shotgun (WGS) entry which is preliminary data.</text>
</comment>
<dbReference type="GO" id="GO:0003677">
    <property type="term" value="F:DNA binding"/>
    <property type="evidence" value="ECO:0007669"/>
    <property type="project" value="InterPro"/>
</dbReference>
<name>A0AAW1TED2_9CHLO</name>
<evidence type="ECO:0000256" key="3">
    <source>
        <dbReference type="ARBA" id="ARBA00023163"/>
    </source>
</evidence>
<dbReference type="Proteomes" id="UP001485043">
    <property type="component" value="Unassembled WGS sequence"/>
</dbReference>
<dbReference type="GO" id="GO:0006383">
    <property type="term" value="P:transcription by RNA polymerase III"/>
    <property type="evidence" value="ECO:0007669"/>
    <property type="project" value="TreeGrafter"/>
</dbReference>
<dbReference type="EMBL" id="JALJOV010000103">
    <property type="protein sequence ID" value="KAK9867193.1"/>
    <property type="molecule type" value="Genomic_DNA"/>
</dbReference>
<dbReference type="CDD" id="cd07029">
    <property type="entry name" value="RNAP_I_III_AC19"/>
    <property type="match status" value="1"/>
</dbReference>
<feature type="domain" description="DNA-directed RNA polymerase RBP11-like dimerisation" evidence="6">
    <location>
        <begin position="9"/>
        <end position="81"/>
    </location>
</feature>
<dbReference type="PROSITE" id="PS01154">
    <property type="entry name" value="RNA_POL_L_13KD"/>
    <property type="match status" value="1"/>
</dbReference>
<evidence type="ECO:0000256" key="1">
    <source>
        <dbReference type="ARBA" id="ARBA00004123"/>
    </source>
</evidence>
<dbReference type="InterPro" id="IPR022905">
    <property type="entry name" value="Rpo11-like"/>
</dbReference>
<dbReference type="SUPFAM" id="SSF55257">
    <property type="entry name" value="RBP11-like subunits of RNA polymerase"/>
    <property type="match status" value="1"/>
</dbReference>
<dbReference type="Gene3D" id="3.30.1360.10">
    <property type="entry name" value="RNA polymerase, RBP11-like subunit"/>
    <property type="match status" value="1"/>
</dbReference>
<dbReference type="GO" id="GO:0005666">
    <property type="term" value="C:RNA polymerase III complex"/>
    <property type="evidence" value="ECO:0007669"/>
    <property type="project" value="TreeGrafter"/>
</dbReference>
<dbReference type="PANTHER" id="PTHR13946">
    <property type="entry name" value="DNA-DIRECTED RNA POLYMERASE I,II,III"/>
    <property type="match status" value="1"/>
</dbReference>
<dbReference type="Pfam" id="PF13656">
    <property type="entry name" value="RNA_pol_L_2"/>
    <property type="match status" value="1"/>
</dbReference>
<gene>
    <name evidence="7" type="ORF">WJX84_009645</name>
</gene>
<evidence type="ECO:0000313" key="7">
    <source>
        <dbReference type="EMBL" id="KAK9867193.1"/>
    </source>
</evidence>
<dbReference type="GO" id="GO:0003899">
    <property type="term" value="F:DNA-directed RNA polymerase activity"/>
    <property type="evidence" value="ECO:0007669"/>
    <property type="project" value="InterPro"/>
</dbReference>
<dbReference type="PANTHER" id="PTHR13946:SF28">
    <property type="entry name" value="DNA-DIRECTED RNA POLYMERASES I AND III SUBUNIT RPAC2"/>
    <property type="match status" value="1"/>
</dbReference>
<evidence type="ECO:0000313" key="8">
    <source>
        <dbReference type="Proteomes" id="UP001485043"/>
    </source>
</evidence>
<sequence length="104" mass="11583">MVTRNENAVTFSVQDEDHTLANPVRFMLNKNPHVSFTGYSITHPAEKILNLRVQTTGEITSTEAFRQALNSVIDVCQHVKSPVCSLFSNTAMAAMKVVELFCHC</sequence>
<evidence type="ECO:0000259" key="6">
    <source>
        <dbReference type="Pfam" id="PF13656"/>
    </source>
</evidence>
<dbReference type="InterPro" id="IPR009025">
    <property type="entry name" value="RBP11-like_dimer"/>
</dbReference>
<evidence type="ECO:0000256" key="2">
    <source>
        <dbReference type="ARBA" id="ARBA00022478"/>
    </source>
</evidence>
<dbReference type="GO" id="GO:0005736">
    <property type="term" value="C:RNA polymerase I complex"/>
    <property type="evidence" value="ECO:0007669"/>
    <property type="project" value="TreeGrafter"/>
</dbReference>
<keyword evidence="3" id="KW-0804">Transcription</keyword>
<reference evidence="7 8" key="1">
    <citation type="journal article" date="2024" name="Nat. Commun.">
        <title>Phylogenomics reveals the evolutionary origins of lichenization in chlorophyte algae.</title>
        <authorList>
            <person name="Puginier C."/>
            <person name="Libourel C."/>
            <person name="Otte J."/>
            <person name="Skaloud P."/>
            <person name="Haon M."/>
            <person name="Grisel S."/>
            <person name="Petersen M."/>
            <person name="Berrin J.G."/>
            <person name="Delaux P.M."/>
            <person name="Dal Grande F."/>
            <person name="Keller J."/>
        </authorList>
    </citation>
    <scope>NUCLEOTIDE SEQUENCE [LARGE SCALE GENOMIC DNA]</scope>
    <source>
        <strain evidence="7 8">SAG 2523</strain>
    </source>
</reference>
<comment type="subcellular location">
    <subcellularLocation>
        <location evidence="1">Nucleus</location>
    </subcellularLocation>
</comment>
<proteinExistence type="inferred from homology"/>
<dbReference type="AlphaFoldDB" id="A0AAW1TED2"/>
<dbReference type="GO" id="GO:0006362">
    <property type="term" value="P:transcription elongation by RNA polymerase I"/>
    <property type="evidence" value="ECO:0007669"/>
    <property type="project" value="TreeGrafter"/>
</dbReference>
<dbReference type="InterPro" id="IPR036603">
    <property type="entry name" value="RBP11-like"/>
</dbReference>
<keyword evidence="8" id="KW-1185">Reference proteome</keyword>
<dbReference type="InterPro" id="IPR033898">
    <property type="entry name" value="RNAP_AC19"/>
</dbReference>
<dbReference type="HAMAP" id="MF_00261">
    <property type="entry name" value="RNApol_arch_Rpo11"/>
    <property type="match status" value="1"/>
</dbReference>
<dbReference type="GO" id="GO:0046983">
    <property type="term" value="F:protein dimerization activity"/>
    <property type="evidence" value="ECO:0007669"/>
    <property type="project" value="InterPro"/>
</dbReference>
<keyword evidence="2" id="KW-0240">DNA-directed RNA polymerase</keyword>
<keyword evidence="4" id="KW-0539">Nucleus</keyword>
<protein>
    <recommendedName>
        <fullName evidence="6">DNA-directed RNA polymerase RBP11-like dimerisation domain-containing protein</fullName>
    </recommendedName>
</protein>
<comment type="similarity">
    <text evidence="5">Belongs to the archaeal Rpo11/eukaryotic RPB11/RPC19 RNA polymerase subunit family.</text>
</comment>
<evidence type="ECO:0000256" key="4">
    <source>
        <dbReference type="ARBA" id="ARBA00023242"/>
    </source>
</evidence>